<dbReference type="Gene3D" id="1.10.443.10">
    <property type="entry name" value="Intergrase catalytic core"/>
    <property type="match status" value="1"/>
</dbReference>
<accession>A0A6S6UBV2</accession>
<organism evidence="2">
    <name type="scientific">uncultured Thiotrichaceae bacterium</name>
    <dbReference type="NCBI Taxonomy" id="298394"/>
    <lineage>
        <taxon>Bacteria</taxon>
        <taxon>Pseudomonadati</taxon>
        <taxon>Pseudomonadota</taxon>
        <taxon>Gammaproteobacteria</taxon>
        <taxon>Thiotrichales</taxon>
        <taxon>Thiotrichaceae</taxon>
        <taxon>environmental samples</taxon>
    </lineage>
</organism>
<dbReference type="EMBL" id="CACVAT010000403">
    <property type="protein sequence ID" value="CAA6825146.1"/>
    <property type="molecule type" value="Genomic_DNA"/>
</dbReference>
<dbReference type="InterPro" id="IPR011010">
    <property type="entry name" value="DNA_brk_join_enz"/>
</dbReference>
<keyword evidence="1" id="KW-0233">DNA recombination</keyword>
<dbReference type="InterPro" id="IPR013762">
    <property type="entry name" value="Integrase-like_cat_sf"/>
</dbReference>
<proteinExistence type="predicted"/>
<sequence length="68" mass="7539">MWNAAVKRSGIEHATLNDLRSKATTDAKKQGLNPTKLLGHTDARTSEIYTRQRATIVATPVTMSRKTE</sequence>
<name>A0A6S6UBV2_9GAMM</name>
<evidence type="ECO:0008006" key="3">
    <source>
        <dbReference type="Google" id="ProtNLM"/>
    </source>
</evidence>
<gene>
    <name evidence="2" type="ORF">HELGO_WM44685</name>
</gene>
<dbReference type="AlphaFoldDB" id="A0A6S6UBV2"/>
<protein>
    <recommendedName>
        <fullName evidence="3">Tyr recombinase domain-containing protein</fullName>
    </recommendedName>
</protein>
<dbReference type="GO" id="GO:0003677">
    <property type="term" value="F:DNA binding"/>
    <property type="evidence" value="ECO:0007669"/>
    <property type="project" value="InterPro"/>
</dbReference>
<dbReference type="GO" id="GO:0015074">
    <property type="term" value="P:DNA integration"/>
    <property type="evidence" value="ECO:0007669"/>
    <property type="project" value="InterPro"/>
</dbReference>
<evidence type="ECO:0000313" key="2">
    <source>
        <dbReference type="EMBL" id="CAA6825146.1"/>
    </source>
</evidence>
<evidence type="ECO:0000256" key="1">
    <source>
        <dbReference type="ARBA" id="ARBA00023172"/>
    </source>
</evidence>
<dbReference type="SUPFAM" id="SSF56349">
    <property type="entry name" value="DNA breaking-rejoining enzymes"/>
    <property type="match status" value="1"/>
</dbReference>
<dbReference type="GO" id="GO:0006310">
    <property type="term" value="P:DNA recombination"/>
    <property type="evidence" value="ECO:0007669"/>
    <property type="project" value="UniProtKB-KW"/>
</dbReference>
<reference evidence="2" key="1">
    <citation type="submission" date="2020-01" db="EMBL/GenBank/DDBJ databases">
        <authorList>
            <person name="Meier V. D."/>
            <person name="Meier V D."/>
        </authorList>
    </citation>
    <scope>NUCLEOTIDE SEQUENCE</scope>
    <source>
        <strain evidence="2">HLG_WM_MAG_09</strain>
    </source>
</reference>